<name>A0AAW9DP52_ACIAO</name>
<keyword evidence="2" id="KW-1185">Reference proteome</keyword>
<reference evidence="1 2" key="1">
    <citation type="submission" date="2023-11" db="EMBL/GenBank/DDBJ databases">
        <title>MicrobeMod: A computational toolkit for identifying prokaryotic methylation and restriction-modification with nanopore sequencing.</title>
        <authorList>
            <person name="Crits-Christoph A."/>
            <person name="Kang S.C."/>
            <person name="Lee H."/>
            <person name="Ostrov N."/>
        </authorList>
    </citation>
    <scope>NUCLEOTIDE SEQUENCE [LARGE SCALE GENOMIC DNA]</scope>
    <source>
        <strain evidence="1 2">DSMZ 700</strain>
    </source>
</reference>
<dbReference type="EMBL" id="JAWXYB010000018">
    <property type="protein sequence ID" value="MDX5930473.1"/>
    <property type="molecule type" value="Genomic_DNA"/>
</dbReference>
<comment type="caution">
    <text evidence="1">The sequence shown here is derived from an EMBL/GenBank/DDBJ whole genome shotgun (WGS) entry which is preliminary data.</text>
</comment>
<gene>
    <name evidence="1" type="ORF">SIL87_06815</name>
</gene>
<sequence>MKSVERQPIGRTPSVIAGAAIGSVIALAAATAPALAGGPLPYDLITPPPNVNIAILYNEVTSGSSFYTANGTKVGDTSIVTDTPILRYVHTFGQIAGMQWGVQVIAPDTNFIGNTKLGGTDLPSNSGFAEPQLSAFIYPYSDPTQDAYFNITYFLSPAVGAYESSASLNASNNQMVNNLEIGFGHRLFGPPKGHRLDFEVWLDGYIYGVNNDGPAVGPFTSHEHTQPSGQLIVYLPYYVHPSTAGYIGLSFEQTWGGKSYLTSPIGNFDTGNRIDATTIGVNAGTFIAPTVAVQASLTTDVRVRGGLKNNVIFLAQIAKVF</sequence>
<evidence type="ECO:0000313" key="1">
    <source>
        <dbReference type="EMBL" id="MDX5930473.1"/>
    </source>
</evidence>
<dbReference type="Pfam" id="PF13557">
    <property type="entry name" value="Phenol_MetA_deg"/>
    <property type="match status" value="1"/>
</dbReference>
<proteinExistence type="predicted"/>
<dbReference type="InterPro" id="IPR025737">
    <property type="entry name" value="FApF"/>
</dbReference>
<dbReference type="RefSeq" id="WP_319613418.1">
    <property type="nucleotide sequence ID" value="NZ_JAWXYB010000018.1"/>
</dbReference>
<dbReference type="Proteomes" id="UP001279553">
    <property type="component" value="Unassembled WGS sequence"/>
</dbReference>
<protein>
    <submittedName>
        <fullName evidence="1">Transporter</fullName>
    </submittedName>
</protein>
<evidence type="ECO:0000313" key="2">
    <source>
        <dbReference type="Proteomes" id="UP001279553"/>
    </source>
</evidence>
<dbReference type="AlphaFoldDB" id="A0AAW9DP52"/>
<accession>A0AAW9DP52</accession>
<organism evidence="1 2">
    <name type="scientific">Acidiphilium acidophilum</name>
    <name type="common">Thiobacillus acidophilus</name>
    <dbReference type="NCBI Taxonomy" id="76588"/>
    <lineage>
        <taxon>Bacteria</taxon>
        <taxon>Pseudomonadati</taxon>
        <taxon>Pseudomonadota</taxon>
        <taxon>Alphaproteobacteria</taxon>
        <taxon>Acetobacterales</taxon>
        <taxon>Acidocellaceae</taxon>
        <taxon>Acidiphilium</taxon>
    </lineage>
</organism>